<proteinExistence type="predicted"/>
<gene>
    <name evidence="2" type="ORF">EJP82_08145</name>
</gene>
<keyword evidence="1" id="KW-0472">Membrane</keyword>
<dbReference type="Pfam" id="PF09997">
    <property type="entry name" value="DUF2238"/>
    <property type="match status" value="1"/>
</dbReference>
<evidence type="ECO:0000313" key="2">
    <source>
        <dbReference type="EMBL" id="RUT47142.1"/>
    </source>
</evidence>
<evidence type="ECO:0008006" key="4">
    <source>
        <dbReference type="Google" id="ProtNLM"/>
    </source>
</evidence>
<name>A0A3S1CA23_9BACL</name>
<accession>A0A3S1CA23</accession>
<comment type="caution">
    <text evidence="2">The sequence shown here is derived from an EMBL/GenBank/DDBJ whole genome shotgun (WGS) entry which is preliminary data.</text>
</comment>
<dbReference type="AlphaFoldDB" id="A0A3S1CA23"/>
<keyword evidence="1" id="KW-1133">Transmembrane helix</keyword>
<feature type="transmembrane region" description="Helical" evidence="1">
    <location>
        <begin position="69"/>
        <end position="87"/>
    </location>
</feature>
<feature type="transmembrane region" description="Helical" evidence="1">
    <location>
        <begin position="12"/>
        <end position="28"/>
    </location>
</feature>
<keyword evidence="1" id="KW-0812">Transmembrane</keyword>
<protein>
    <recommendedName>
        <fullName evidence="4">VanZ-like domain-containing protein</fullName>
    </recommendedName>
</protein>
<organism evidence="2 3">
    <name type="scientific">Paenibacillus anaericanus</name>
    <dbReference type="NCBI Taxonomy" id="170367"/>
    <lineage>
        <taxon>Bacteria</taxon>
        <taxon>Bacillati</taxon>
        <taxon>Bacillota</taxon>
        <taxon>Bacilli</taxon>
        <taxon>Bacillales</taxon>
        <taxon>Paenibacillaceae</taxon>
        <taxon>Paenibacillus</taxon>
    </lineage>
</organism>
<sequence>MTETYDKCFQAGLIIVVLLLFRGLIRWTKSELSPALRLSVLIFITLTMMIANLFNMYAVIPYLDKIEHLLSGVILFFVGQFILNKMAKRKGLGSMPYNILIWFSFFFAVAMAGMWEIYEFTVDHLFGLHSQNGSLTDTMLDIICGTVGAVVASFYLLYKARGLFAPKS</sequence>
<dbReference type="EMBL" id="RZNY01000005">
    <property type="protein sequence ID" value="RUT47142.1"/>
    <property type="molecule type" value="Genomic_DNA"/>
</dbReference>
<dbReference type="Proteomes" id="UP000279446">
    <property type="component" value="Unassembled WGS sequence"/>
</dbReference>
<evidence type="ECO:0000313" key="3">
    <source>
        <dbReference type="Proteomes" id="UP000279446"/>
    </source>
</evidence>
<keyword evidence="3" id="KW-1185">Reference proteome</keyword>
<feature type="transmembrane region" description="Helical" evidence="1">
    <location>
        <begin position="138"/>
        <end position="158"/>
    </location>
</feature>
<feature type="transmembrane region" description="Helical" evidence="1">
    <location>
        <begin position="99"/>
        <end position="118"/>
    </location>
</feature>
<feature type="transmembrane region" description="Helical" evidence="1">
    <location>
        <begin position="40"/>
        <end position="63"/>
    </location>
</feature>
<reference evidence="2 3" key="1">
    <citation type="submission" date="2018-12" db="EMBL/GenBank/DDBJ databases">
        <authorList>
            <person name="Sun L."/>
            <person name="Chen Z."/>
        </authorList>
    </citation>
    <scope>NUCLEOTIDE SEQUENCE [LARGE SCALE GENOMIC DNA]</scope>
    <source>
        <strain evidence="2 3">DSM 15890</strain>
    </source>
</reference>
<evidence type="ECO:0000256" key="1">
    <source>
        <dbReference type="SAM" id="Phobius"/>
    </source>
</evidence>
<dbReference type="InterPro" id="IPR014509">
    <property type="entry name" value="YjdF-like"/>
</dbReference>